<feature type="region of interest" description="Disordered" evidence="1">
    <location>
        <begin position="1"/>
        <end position="22"/>
    </location>
</feature>
<dbReference type="GO" id="GO:0016757">
    <property type="term" value="F:glycosyltransferase activity"/>
    <property type="evidence" value="ECO:0007669"/>
    <property type="project" value="UniProtKB-KW"/>
</dbReference>
<dbReference type="Proteomes" id="UP000198983">
    <property type="component" value="Chromosome I"/>
</dbReference>
<feature type="transmembrane region" description="Helical" evidence="2">
    <location>
        <begin position="150"/>
        <end position="169"/>
    </location>
</feature>
<feature type="transmembrane region" description="Helical" evidence="2">
    <location>
        <begin position="119"/>
        <end position="138"/>
    </location>
</feature>
<accession>A0A1H1X3N0</accession>
<sequence>MVESRPDAARGATGRGGAGVSAGPCAAHDEDAGLLPPQVPRTGAAAGPPLRRAATAAVDCLLGLTVVAVAVLYRLPPIPSDPINYLVAASYFPNHPDRVIEHQYLRIGLVLPLRLAYDAFGYAQAAYLLVPVLAALLLVMSVHALGTMLFNRYVGVAAALLTLSNSVVFPDLTQPRPDLPATALLVTALVLALALRQRRPWACANRRREVGVLLATGALLGWSYLCREYVVFCWPLIPLLLVRRVPWRRALWVVVPLVVVAVGEAVLSSLTFHDPLARLHTAAGHGSGPPIATDYIDRARSWYLLRFPDILRSSPEGWWLRTTAVVAVWGVAISRQLRFLVAWAALFFLPLVMLGGWVNPHAPMLRLYLPRYWVPIIPALALACTGVVHVLARYAIHLPARYATPATPLPRTRAALVAGILTLLVTAFPVGVSQHARATDMSVALNQDYAANGGTQFEQFRTWLTLHRRDVRTMWGERRTLRILGFFVNSPAGTPVWTGPLREWSPRSEKPATGDHVLLYSAYSDTCRPCRINVENNLGVHPARPPSTWHLVFTTRDRVVQVYRAD</sequence>
<proteinExistence type="predicted"/>
<keyword evidence="3" id="KW-0328">Glycosyltransferase</keyword>
<keyword evidence="3" id="KW-0808">Transferase</keyword>
<dbReference type="RefSeq" id="WP_092655809.1">
    <property type="nucleotide sequence ID" value="NZ_LT629732.1"/>
</dbReference>
<evidence type="ECO:0000313" key="3">
    <source>
        <dbReference type="EMBL" id="SDT03189.1"/>
    </source>
</evidence>
<feature type="transmembrane region" description="Helical" evidence="2">
    <location>
        <begin position="372"/>
        <end position="392"/>
    </location>
</feature>
<reference evidence="3 4" key="1">
    <citation type="submission" date="2016-10" db="EMBL/GenBank/DDBJ databases">
        <authorList>
            <person name="de Groot N.N."/>
        </authorList>
    </citation>
    <scope>NUCLEOTIDE SEQUENCE [LARGE SCALE GENOMIC DNA]</scope>
    <source>
        <strain evidence="3 4">DSM 22024</strain>
    </source>
</reference>
<feature type="transmembrane region" description="Helical" evidence="2">
    <location>
        <begin position="413"/>
        <end position="432"/>
    </location>
</feature>
<dbReference type="AlphaFoldDB" id="A0A1H1X3N0"/>
<gene>
    <name evidence="3" type="ORF">SAMN04489717_4774</name>
</gene>
<name>A0A1H1X3N0_9ACTN</name>
<feature type="transmembrane region" description="Helical" evidence="2">
    <location>
        <begin position="339"/>
        <end position="360"/>
    </location>
</feature>
<keyword evidence="4" id="KW-1185">Reference proteome</keyword>
<organism evidence="3 4">
    <name type="scientific">Actinopolymorpha singaporensis</name>
    <dbReference type="NCBI Taxonomy" id="117157"/>
    <lineage>
        <taxon>Bacteria</taxon>
        <taxon>Bacillati</taxon>
        <taxon>Actinomycetota</taxon>
        <taxon>Actinomycetes</taxon>
        <taxon>Propionibacteriales</taxon>
        <taxon>Actinopolymorphaceae</taxon>
        <taxon>Actinopolymorpha</taxon>
    </lineage>
</organism>
<evidence type="ECO:0000256" key="2">
    <source>
        <dbReference type="SAM" id="Phobius"/>
    </source>
</evidence>
<keyword evidence="2" id="KW-0472">Membrane</keyword>
<feature type="transmembrane region" description="Helical" evidence="2">
    <location>
        <begin position="56"/>
        <end position="75"/>
    </location>
</feature>
<feature type="transmembrane region" description="Helical" evidence="2">
    <location>
        <begin position="250"/>
        <end position="272"/>
    </location>
</feature>
<keyword evidence="2" id="KW-0812">Transmembrane</keyword>
<dbReference type="STRING" id="117157.SAMN04489717_4774"/>
<evidence type="ECO:0000313" key="4">
    <source>
        <dbReference type="Proteomes" id="UP000198983"/>
    </source>
</evidence>
<protein>
    <submittedName>
        <fullName evidence="3">Dolichyl-phosphate-mannose-protein mannosyltransferase</fullName>
    </submittedName>
</protein>
<dbReference type="OrthoDB" id="3459112at2"/>
<keyword evidence="2" id="KW-1133">Transmembrane helix</keyword>
<dbReference type="EMBL" id="LT629732">
    <property type="protein sequence ID" value="SDT03189.1"/>
    <property type="molecule type" value="Genomic_DNA"/>
</dbReference>
<feature type="transmembrane region" description="Helical" evidence="2">
    <location>
        <begin position="181"/>
        <end position="198"/>
    </location>
</feature>
<evidence type="ECO:0000256" key="1">
    <source>
        <dbReference type="SAM" id="MobiDB-lite"/>
    </source>
</evidence>